<protein>
    <submittedName>
        <fullName evidence="2">Uncharacterized protein DUF2752</fullName>
    </submittedName>
</protein>
<dbReference type="EMBL" id="SOEO01000001">
    <property type="protein sequence ID" value="TDX86348.1"/>
    <property type="molecule type" value="Genomic_DNA"/>
</dbReference>
<dbReference type="OrthoDB" id="1264515at2"/>
<dbReference type="Proteomes" id="UP000295313">
    <property type="component" value="Unassembled WGS sequence"/>
</dbReference>
<keyword evidence="1" id="KW-1133">Transmembrane helix</keyword>
<dbReference type="Pfam" id="PF10825">
    <property type="entry name" value="DUF2752"/>
    <property type="match status" value="1"/>
</dbReference>
<accession>A0A4R8I8H7</accession>
<evidence type="ECO:0000313" key="3">
    <source>
        <dbReference type="Proteomes" id="UP000295313"/>
    </source>
</evidence>
<sequence>MNLTQKNHKNQELKNAIKIVWQISGVLSILILLILFFVDENLILSKMPTCEYQKIGKECFLCGSTRAFIEIKNMNFEKAWSLNKFSFFIFGALFINAILCLKTIIKKYINTKL</sequence>
<dbReference type="RefSeq" id="WP_133942969.1">
    <property type="nucleotide sequence ID" value="NZ_SOEO01000001.1"/>
</dbReference>
<feature type="transmembrane region" description="Helical" evidence="1">
    <location>
        <begin position="85"/>
        <end position="105"/>
    </location>
</feature>
<keyword evidence="1" id="KW-0812">Transmembrane</keyword>
<reference evidence="2 3" key="1">
    <citation type="submission" date="2019-03" db="EMBL/GenBank/DDBJ databases">
        <title>Genomic Encyclopedia of Type Strains, Phase III (KMG-III): the genomes of soil and plant-associated and newly described type strains.</title>
        <authorList>
            <person name="Whitman W."/>
        </authorList>
    </citation>
    <scope>NUCLEOTIDE SEQUENCE [LARGE SCALE GENOMIC DNA]</scope>
    <source>
        <strain evidence="2 3">CGMCC 1.12802</strain>
    </source>
</reference>
<comment type="caution">
    <text evidence="2">The sequence shown here is derived from an EMBL/GenBank/DDBJ whole genome shotgun (WGS) entry which is preliminary data.</text>
</comment>
<evidence type="ECO:0000256" key="1">
    <source>
        <dbReference type="SAM" id="Phobius"/>
    </source>
</evidence>
<dbReference type="InterPro" id="IPR021215">
    <property type="entry name" value="DUF2752"/>
</dbReference>
<organism evidence="2 3">
    <name type="scientific">Epilithonimonas xixisoli</name>
    <dbReference type="NCBI Taxonomy" id="1476462"/>
    <lineage>
        <taxon>Bacteria</taxon>
        <taxon>Pseudomonadati</taxon>
        <taxon>Bacteroidota</taxon>
        <taxon>Flavobacteriia</taxon>
        <taxon>Flavobacteriales</taxon>
        <taxon>Weeksellaceae</taxon>
        <taxon>Chryseobacterium group</taxon>
        <taxon>Epilithonimonas</taxon>
    </lineage>
</organism>
<keyword evidence="1" id="KW-0472">Membrane</keyword>
<keyword evidence="3" id="KW-1185">Reference proteome</keyword>
<proteinExistence type="predicted"/>
<gene>
    <name evidence="2" type="ORF">B0I22_0466</name>
</gene>
<evidence type="ECO:0000313" key="2">
    <source>
        <dbReference type="EMBL" id="TDX86348.1"/>
    </source>
</evidence>
<name>A0A4R8I8H7_9FLAO</name>
<feature type="transmembrane region" description="Helical" evidence="1">
    <location>
        <begin position="20"/>
        <end position="38"/>
    </location>
</feature>
<dbReference type="AlphaFoldDB" id="A0A4R8I8H7"/>